<dbReference type="GO" id="GO:0016887">
    <property type="term" value="F:ATP hydrolysis activity"/>
    <property type="evidence" value="ECO:0007669"/>
    <property type="project" value="InterPro"/>
</dbReference>
<dbReference type="AlphaFoldDB" id="A0A316HF73"/>
<dbReference type="NCBIfam" id="NF010068">
    <property type="entry name" value="PRK13548.1"/>
    <property type="match status" value="1"/>
</dbReference>
<dbReference type="Pfam" id="PF00005">
    <property type="entry name" value="ABC_tran"/>
    <property type="match status" value="1"/>
</dbReference>
<evidence type="ECO:0000256" key="2">
    <source>
        <dbReference type="ARBA" id="ARBA00022741"/>
    </source>
</evidence>
<keyword evidence="3 7" id="KW-0067">ATP-binding</keyword>
<dbReference type="PROSITE" id="PS00211">
    <property type="entry name" value="ABC_TRANSPORTER_1"/>
    <property type="match status" value="1"/>
</dbReference>
<dbReference type="InterPro" id="IPR017871">
    <property type="entry name" value="ABC_transporter-like_CS"/>
</dbReference>
<dbReference type="InterPro" id="IPR003593">
    <property type="entry name" value="AAA+_ATPase"/>
</dbReference>
<evidence type="ECO:0000256" key="4">
    <source>
        <dbReference type="ARBA" id="ARBA00022967"/>
    </source>
</evidence>
<dbReference type="InterPro" id="IPR027417">
    <property type="entry name" value="P-loop_NTPase"/>
</dbReference>
<evidence type="ECO:0000259" key="6">
    <source>
        <dbReference type="PROSITE" id="PS50893"/>
    </source>
</evidence>
<dbReference type="PANTHER" id="PTHR42794">
    <property type="entry name" value="HEMIN IMPORT ATP-BINDING PROTEIN HMUV"/>
    <property type="match status" value="1"/>
</dbReference>
<dbReference type="Gene3D" id="3.40.50.300">
    <property type="entry name" value="P-loop containing nucleotide triphosphate hydrolases"/>
    <property type="match status" value="1"/>
</dbReference>
<dbReference type="RefSeq" id="WP_109607363.1">
    <property type="nucleotide sequence ID" value="NZ_QGHA01000002.1"/>
</dbReference>
<comment type="caution">
    <text evidence="7">The sequence shown here is derived from an EMBL/GenBank/DDBJ whole genome shotgun (WGS) entry which is preliminary data.</text>
</comment>
<dbReference type="PROSITE" id="PS50893">
    <property type="entry name" value="ABC_TRANSPORTER_2"/>
    <property type="match status" value="1"/>
</dbReference>
<dbReference type="FunFam" id="3.40.50.300:FF:000134">
    <property type="entry name" value="Iron-enterobactin ABC transporter ATP-binding protein"/>
    <property type="match status" value="1"/>
</dbReference>
<dbReference type="GO" id="GO:0005524">
    <property type="term" value="F:ATP binding"/>
    <property type="evidence" value="ECO:0007669"/>
    <property type="project" value="UniProtKB-KW"/>
</dbReference>
<evidence type="ECO:0000313" key="8">
    <source>
        <dbReference type="Proteomes" id="UP000245678"/>
    </source>
</evidence>
<dbReference type="SMART" id="SM00382">
    <property type="entry name" value="AAA"/>
    <property type="match status" value="1"/>
</dbReference>
<dbReference type="InterPro" id="IPR003439">
    <property type="entry name" value="ABC_transporter-like_ATP-bd"/>
</dbReference>
<comment type="function">
    <text evidence="5">Part of the ABC transporter complex HmuTUV involved in hemin import. Responsible for energy coupling to the transport system.</text>
</comment>
<organism evidence="7 8">
    <name type="scientific">Mucilaginibacter oryzae</name>
    <dbReference type="NCBI Taxonomy" id="468058"/>
    <lineage>
        <taxon>Bacteria</taxon>
        <taxon>Pseudomonadati</taxon>
        <taxon>Bacteroidota</taxon>
        <taxon>Sphingobacteriia</taxon>
        <taxon>Sphingobacteriales</taxon>
        <taxon>Sphingobacteriaceae</taxon>
        <taxon>Mucilaginibacter</taxon>
    </lineage>
</organism>
<protein>
    <submittedName>
        <fullName evidence="7">Iron complex transport system ATP-binding protein</fullName>
    </submittedName>
</protein>
<dbReference type="EMBL" id="QGHA01000002">
    <property type="protein sequence ID" value="PWK79146.1"/>
    <property type="molecule type" value="Genomic_DNA"/>
</dbReference>
<keyword evidence="1" id="KW-0813">Transport</keyword>
<dbReference type="PANTHER" id="PTHR42794:SF1">
    <property type="entry name" value="HEMIN IMPORT ATP-BINDING PROTEIN HMUV"/>
    <property type="match status" value="1"/>
</dbReference>
<feature type="domain" description="ABC transporter" evidence="6">
    <location>
        <begin position="2"/>
        <end position="239"/>
    </location>
</feature>
<keyword evidence="4" id="KW-1278">Translocase</keyword>
<evidence type="ECO:0000313" key="7">
    <source>
        <dbReference type="EMBL" id="PWK79146.1"/>
    </source>
</evidence>
<evidence type="ECO:0000256" key="1">
    <source>
        <dbReference type="ARBA" id="ARBA00022448"/>
    </source>
</evidence>
<reference evidence="7 8" key="1">
    <citation type="submission" date="2018-05" db="EMBL/GenBank/DDBJ databases">
        <title>Genomic Encyclopedia of Archaeal and Bacterial Type Strains, Phase II (KMG-II): from individual species to whole genera.</title>
        <authorList>
            <person name="Goeker M."/>
        </authorList>
    </citation>
    <scope>NUCLEOTIDE SEQUENCE [LARGE SCALE GENOMIC DNA]</scope>
    <source>
        <strain evidence="7 8">DSM 19975</strain>
    </source>
</reference>
<name>A0A316HF73_9SPHI</name>
<dbReference type="CDD" id="cd03214">
    <property type="entry name" value="ABC_Iron-Siderophores_B12_Hemin"/>
    <property type="match status" value="1"/>
</dbReference>
<dbReference type="SUPFAM" id="SSF52540">
    <property type="entry name" value="P-loop containing nucleoside triphosphate hydrolases"/>
    <property type="match status" value="1"/>
</dbReference>
<evidence type="ECO:0000256" key="5">
    <source>
        <dbReference type="ARBA" id="ARBA00037066"/>
    </source>
</evidence>
<dbReference type="Proteomes" id="UP000245678">
    <property type="component" value="Unassembled WGS sequence"/>
</dbReference>
<sequence>MIKVNGIAYSVGKKEILSDVSFQARPGEVMAVIGANGAGKSTLLKLLCNEMMPSAGHIEFNGKRLKDYPLNELARKRSVLTQHNTLSLSFTVRELVLMGRYPHFNGQPTGHDLQMVDEAMLAAGVSMMAARTYETLSGGEQQRVQLARVIAQVKDVPNGWLFLDEPTNGLDILHQQQLLIQARNMADNGFGIICILHDINLAAAYADQLMILKQGKVQALGSPKEVVTCENIHNAFGIKVELMKNENFNCPLVITTGRFKYNS</sequence>
<keyword evidence="2" id="KW-0547">Nucleotide-binding</keyword>
<accession>A0A316HF73</accession>
<evidence type="ECO:0000256" key="3">
    <source>
        <dbReference type="ARBA" id="ARBA00022840"/>
    </source>
</evidence>
<proteinExistence type="predicted"/>
<keyword evidence="8" id="KW-1185">Reference proteome</keyword>
<gene>
    <name evidence="7" type="ORF">LX99_01602</name>
</gene>